<name>A0A227KF58_9BURK</name>
<evidence type="ECO:0000313" key="3">
    <source>
        <dbReference type="Proteomes" id="UP000214610"/>
    </source>
</evidence>
<protein>
    <submittedName>
        <fullName evidence="2">Uncharacterized protein</fullName>
    </submittedName>
</protein>
<gene>
    <name evidence="2" type="ORF">ADH67_11360</name>
</gene>
<reference evidence="3" key="1">
    <citation type="submission" date="2017-05" db="EMBL/GenBank/DDBJ databases">
        <title>Improved OligoMM genomes.</title>
        <authorList>
            <person name="Garzetti D."/>
        </authorList>
    </citation>
    <scope>NUCLEOTIDE SEQUENCE [LARGE SCALE GENOMIC DNA]</scope>
    <source>
        <strain evidence="3">YL45</strain>
    </source>
</reference>
<comment type="caution">
    <text evidence="2">The sequence shown here is derived from an EMBL/GenBank/DDBJ whole genome shotgun (WGS) entry which is preliminary data.</text>
</comment>
<dbReference type="AlphaFoldDB" id="A0A227KF58"/>
<feature type="chain" id="PRO_5011293383" evidence="1">
    <location>
        <begin position="40"/>
        <end position="354"/>
    </location>
</feature>
<evidence type="ECO:0000256" key="1">
    <source>
        <dbReference type="SAM" id="SignalP"/>
    </source>
</evidence>
<keyword evidence="1" id="KW-0732">Signal</keyword>
<dbReference type="Proteomes" id="UP000214610">
    <property type="component" value="Unassembled WGS sequence"/>
</dbReference>
<sequence length="354" mass="39883">MTSKEISLFQLWSGIVNLKKLLALSLACSAMILFSQAHAQETAKRVEQEKNFNSEGSEREGRLLPFFGKEARDRGYELPEPFGVNVNYMHMKQDIVVEDIKFSGLGMNLPSFKFPFRPQYTPIPSDIFEIGVKSTKQKSHTETLRLDTWVFPFMNVYGVFGRTKGSSLSKISVSSPMPFVDKVIQGMGGMDDLDFVLKFKGKTFGGGITLAGGYGNWFGLLDMNYTKTQLDIITGNIKAFTLAPRFGYRFNVSGVESINWPEGKLSLWVGTMYQDVTQNFNGKLSNLDFSPKLQGLINAVNSKGEGEFHVKQHLKSPWNMLVGARYEVGKHFNILTEVGFNKRKSFFLAGEFRF</sequence>
<keyword evidence="3" id="KW-1185">Reference proteome</keyword>
<proteinExistence type="predicted"/>
<organism evidence="2 3">
    <name type="scientific">Turicimonas muris</name>
    <dbReference type="NCBI Taxonomy" id="1796652"/>
    <lineage>
        <taxon>Bacteria</taxon>
        <taxon>Pseudomonadati</taxon>
        <taxon>Pseudomonadota</taxon>
        <taxon>Betaproteobacteria</taxon>
        <taxon>Burkholderiales</taxon>
        <taxon>Sutterellaceae</taxon>
        <taxon>Turicimonas</taxon>
    </lineage>
</organism>
<dbReference type="EMBL" id="NHMP01000009">
    <property type="protein sequence ID" value="OXE45519.1"/>
    <property type="molecule type" value="Genomic_DNA"/>
</dbReference>
<feature type="signal peptide" evidence="1">
    <location>
        <begin position="1"/>
        <end position="39"/>
    </location>
</feature>
<evidence type="ECO:0000313" key="2">
    <source>
        <dbReference type="EMBL" id="OXE45519.1"/>
    </source>
</evidence>
<accession>A0A227KF58</accession>